<comment type="subcellular location">
    <subcellularLocation>
        <location evidence="1">Cell outer membrane</location>
    </subcellularLocation>
</comment>
<dbReference type="SUPFAM" id="SSF56954">
    <property type="entry name" value="Outer membrane efflux proteins (OEP)"/>
    <property type="match status" value="1"/>
</dbReference>
<sequence>MNARTLAAALAAMIAVGFSAIAEQTEIKRLSIDEAVNLAMENNIQLASTAIDVRMKKRATDLAWNVFIPTVQGTGTLARSNSAANPYASLLAMIIPGYTESEPEEKDHWTAMGNLSISLNLNLALFEGLKATRQSYDAGMLTWEQARAQTEQNVRKAFYGLLLQQGSLGLARDKLAISEERMRQTLTNFRNGLVPELSYLQTQLAVETQKPSIMEAELALEQQTNLFAFILGLPLGTKLELDGKIDPQVQSFDADALVRDHLAERYDLAILRQNIDLMETQIRATKLQIYTPSLALSQSYGPRLSAIDAEWLDTENWSDSSGAFSATLAFNITNLLPFSSTQQKLRETKDAKNKLELTMQQAVYNAELEVRNLVKKLEKSRTSIAAMEMNVAIAEKAWRLTEQGYKAGTIEYLDLKDAENTLIQARMGVLSEKFTYLSNLLDLETALNTELN</sequence>
<dbReference type="RefSeq" id="WP_230754301.1">
    <property type="nucleotide sequence ID" value="NZ_JAINWA010000001.1"/>
</dbReference>
<dbReference type="AlphaFoldDB" id="A0AAE3JIG0"/>
<organism evidence="9 10">
    <name type="scientific">Teretinema zuelzerae</name>
    <dbReference type="NCBI Taxonomy" id="156"/>
    <lineage>
        <taxon>Bacteria</taxon>
        <taxon>Pseudomonadati</taxon>
        <taxon>Spirochaetota</taxon>
        <taxon>Spirochaetia</taxon>
        <taxon>Spirochaetales</taxon>
        <taxon>Treponemataceae</taxon>
        <taxon>Teretinema</taxon>
    </lineage>
</organism>
<gene>
    <name evidence="9" type="ORF">K7J14_05995</name>
</gene>
<dbReference type="GO" id="GO:1990281">
    <property type="term" value="C:efflux pump complex"/>
    <property type="evidence" value="ECO:0007669"/>
    <property type="project" value="TreeGrafter"/>
</dbReference>
<comment type="caution">
    <text evidence="9">The sequence shown here is derived from an EMBL/GenBank/DDBJ whole genome shotgun (WGS) entry which is preliminary data.</text>
</comment>
<feature type="chain" id="PRO_5042033692" evidence="8">
    <location>
        <begin position="23"/>
        <end position="452"/>
    </location>
</feature>
<name>A0AAE3JIG0_9SPIR</name>
<dbReference type="GO" id="GO:0009279">
    <property type="term" value="C:cell outer membrane"/>
    <property type="evidence" value="ECO:0007669"/>
    <property type="project" value="UniProtKB-SubCell"/>
</dbReference>
<feature type="signal peptide" evidence="8">
    <location>
        <begin position="1"/>
        <end position="22"/>
    </location>
</feature>
<evidence type="ECO:0000313" key="10">
    <source>
        <dbReference type="Proteomes" id="UP001198163"/>
    </source>
</evidence>
<evidence type="ECO:0000256" key="3">
    <source>
        <dbReference type="ARBA" id="ARBA00022448"/>
    </source>
</evidence>
<dbReference type="InterPro" id="IPR003423">
    <property type="entry name" value="OMP_efflux"/>
</dbReference>
<evidence type="ECO:0000256" key="5">
    <source>
        <dbReference type="ARBA" id="ARBA00022692"/>
    </source>
</evidence>
<reference evidence="9" key="1">
    <citation type="submission" date="2021-08" db="EMBL/GenBank/DDBJ databases">
        <title>Comparative analyses of Brucepasteria parasyntrophica and Teretinema zuelzerae.</title>
        <authorList>
            <person name="Song Y."/>
            <person name="Brune A."/>
        </authorList>
    </citation>
    <scope>NUCLEOTIDE SEQUENCE</scope>
    <source>
        <strain evidence="9">DSM 1903</strain>
    </source>
</reference>
<keyword evidence="5" id="KW-0812">Transmembrane</keyword>
<evidence type="ECO:0000256" key="7">
    <source>
        <dbReference type="ARBA" id="ARBA00023237"/>
    </source>
</evidence>
<keyword evidence="3" id="KW-0813">Transport</keyword>
<dbReference type="GO" id="GO:0015562">
    <property type="term" value="F:efflux transmembrane transporter activity"/>
    <property type="evidence" value="ECO:0007669"/>
    <property type="project" value="InterPro"/>
</dbReference>
<protein>
    <submittedName>
        <fullName evidence="9">TolC family protein</fullName>
    </submittedName>
</protein>
<evidence type="ECO:0000256" key="1">
    <source>
        <dbReference type="ARBA" id="ARBA00004442"/>
    </source>
</evidence>
<dbReference type="PANTHER" id="PTHR30026:SF20">
    <property type="entry name" value="OUTER MEMBRANE PROTEIN TOLC"/>
    <property type="match status" value="1"/>
</dbReference>
<dbReference type="EMBL" id="JAINWA010000001">
    <property type="protein sequence ID" value="MCD1654253.1"/>
    <property type="molecule type" value="Genomic_DNA"/>
</dbReference>
<keyword evidence="8" id="KW-0732">Signal</keyword>
<proteinExistence type="inferred from homology"/>
<dbReference type="InterPro" id="IPR051906">
    <property type="entry name" value="TolC-like"/>
</dbReference>
<evidence type="ECO:0000256" key="4">
    <source>
        <dbReference type="ARBA" id="ARBA00022452"/>
    </source>
</evidence>
<keyword evidence="7" id="KW-0998">Cell outer membrane</keyword>
<keyword evidence="4" id="KW-1134">Transmembrane beta strand</keyword>
<dbReference type="Proteomes" id="UP001198163">
    <property type="component" value="Unassembled WGS sequence"/>
</dbReference>
<dbReference type="PANTHER" id="PTHR30026">
    <property type="entry name" value="OUTER MEMBRANE PROTEIN TOLC"/>
    <property type="match status" value="1"/>
</dbReference>
<keyword evidence="6" id="KW-0472">Membrane</keyword>
<comment type="similarity">
    <text evidence="2">Belongs to the outer membrane factor (OMF) (TC 1.B.17) family.</text>
</comment>
<evidence type="ECO:0000256" key="8">
    <source>
        <dbReference type="SAM" id="SignalP"/>
    </source>
</evidence>
<dbReference type="GO" id="GO:0015288">
    <property type="term" value="F:porin activity"/>
    <property type="evidence" value="ECO:0007669"/>
    <property type="project" value="TreeGrafter"/>
</dbReference>
<keyword evidence="10" id="KW-1185">Reference proteome</keyword>
<dbReference type="Pfam" id="PF02321">
    <property type="entry name" value="OEP"/>
    <property type="match status" value="2"/>
</dbReference>
<evidence type="ECO:0000313" key="9">
    <source>
        <dbReference type="EMBL" id="MCD1654253.1"/>
    </source>
</evidence>
<dbReference type="Gene3D" id="1.20.1600.10">
    <property type="entry name" value="Outer membrane efflux proteins (OEP)"/>
    <property type="match status" value="1"/>
</dbReference>
<accession>A0AAE3JIG0</accession>
<evidence type="ECO:0000256" key="6">
    <source>
        <dbReference type="ARBA" id="ARBA00023136"/>
    </source>
</evidence>
<evidence type="ECO:0000256" key="2">
    <source>
        <dbReference type="ARBA" id="ARBA00007613"/>
    </source>
</evidence>